<dbReference type="GO" id="GO:0005829">
    <property type="term" value="C:cytosol"/>
    <property type="evidence" value="ECO:0007669"/>
    <property type="project" value="TreeGrafter"/>
</dbReference>
<protein>
    <recommendedName>
        <fullName evidence="1">Glutamine amidotransferase domain-containing protein</fullName>
    </recommendedName>
</protein>
<dbReference type="Gene3D" id="3.40.50.880">
    <property type="match status" value="1"/>
</dbReference>
<evidence type="ECO:0000313" key="2">
    <source>
        <dbReference type="EMBL" id="MCQ8186397.1"/>
    </source>
</evidence>
<accession>A0A9X2LD73</accession>
<dbReference type="Proteomes" id="UP001142610">
    <property type="component" value="Unassembled WGS sequence"/>
</dbReference>
<dbReference type="InterPro" id="IPR029062">
    <property type="entry name" value="Class_I_gatase-like"/>
</dbReference>
<evidence type="ECO:0000313" key="3">
    <source>
        <dbReference type="Proteomes" id="UP001142610"/>
    </source>
</evidence>
<gene>
    <name evidence="2" type="ORF">NOG11_13510</name>
</gene>
<dbReference type="InterPro" id="IPR044992">
    <property type="entry name" value="ChyE-like"/>
</dbReference>
<proteinExistence type="predicted"/>
<dbReference type="PANTHER" id="PTHR42695:SF5">
    <property type="entry name" value="GLUTAMINE AMIDOTRANSFERASE YLR126C-RELATED"/>
    <property type="match status" value="1"/>
</dbReference>
<dbReference type="RefSeq" id="WP_256620315.1">
    <property type="nucleotide sequence ID" value="NZ_JANIBC010000018.1"/>
</dbReference>
<organism evidence="2 3">
    <name type="scientific">Parvularcula maris</name>
    <dbReference type="NCBI Taxonomy" id="2965077"/>
    <lineage>
        <taxon>Bacteria</taxon>
        <taxon>Pseudomonadati</taxon>
        <taxon>Pseudomonadota</taxon>
        <taxon>Alphaproteobacteria</taxon>
        <taxon>Parvularculales</taxon>
        <taxon>Parvularculaceae</taxon>
        <taxon>Parvularcula</taxon>
    </lineage>
</organism>
<dbReference type="InterPro" id="IPR017926">
    <property type="entry name" value="GATASE"/>
</dbReference>
<evidence type="ECO:0000259" key="1">
    <source>
        <dbReference type="Pfam" id="PF00117"/>
    </source>
</evidence>
<reference evidence="2" key="1">
    <citation type="submission" date="2022-07" db="EMBL/GenBank/DDBJ databases">
        <title>Parvularcula maris sp. nov., an algicidal bacterium isolated from seawater.</title>
        <authorList>
            <person name="Li F."/>
        </authorList>
    </citation>
    <scope>NUCLEOTIDE SEQUENCE</scope>
    <source>
        <strain evidence="2">BGMRC 0090</strain>
    </source>
</reference>
<dbReference type="PANTHER" id="PTHR42695">
    <property type="entry name" value="GLUTAMINE AMIDOTRANSFERASE YLR126C-RELATED"/>
    <property type="match status" value="1"/>
</dbReference>
<dbReference type="SUPFAM" id="SSF52317">
    <property type="entry name" value="Class I glutamine amidotransferase-like"/>
    <property type="match status" value="1"/>
</dbReference>
<sequence>MVKLYIAETGAPPQELGGTWPRYGVQFETMLEEAGGGFEVVYVDVENGDPLPEPEEGAALLVTGSPKGSYEGHAFIPPLESSVRDWAAARRPVVGICFGHQLIAQAFGARVEKSAMGWGVGVHTHEILGETPWRGGPDRFACAVSHQDQVVFLPDELSRIAGSPFCPNAALLHRELPVLTFQAHPEFTHDYAAALLTLRRDRIPADRVEAGLRSLENGSDRALMGRWIREFLLR</sequence>
<dbReference type="Pfam" id="PF00117">
    <property type="entry name" value="GATase"/>
    <property type="match status" value="1"/>
</dbReference>
<dbReference type="AlphaFoldDB" id="A0A9X2LD73"/>
<keyword evidence="3" id="KW-1185">Reference proteome</keyword>
<name>A0A9X2LD73_9PROT</name>
<dbReference type="CDD" id="cd01741">
    <property type="entry name" value="GATase1_1"/>
    <property type="match status" value="1"/>
</dbReference>
<dbReference type="EMBL" id="JANIBC010000018">
    <property type="protein sequence ID" value="MCQ8186397.1"/>
    <property type="molecule type" value="Genomic_DNA"/>
</dbReference>
<feature type="domain" description="Glutamine amidotransferase" evidence="1">
    <location>
        <begin position="27"/>
        <end position="190"/>
    </location>
</feature>
<comment type="caution">
    <text evidence="2">The sequence shown here is derived from an EMBL/GenBank/DDBJ whole genome shotgun (WGS) entry which is preliminary data.</text>
</comment>
<dbReference type="PROSITE" id="PS51273">
    <property type="entry name" value="GATASE_TYPE_1"/>
    <property type="match status" value="1"/>
</dbReference>